<sequence length="616" mass="69921">MLGKEQDPHDLACLLPMRPCERHRAKEGISREGLDLEVPVACPEVLNQGTTILSHQGREIRKGKRCSKDWRRVCSTGLETKKRVCPHTQMIQGVDHTTVAVEILKAATGVLAQEKQSLLPKNVITKEHPHEGRKRCRKAKVVKENIESQSQGDKSRVLRTSCLNHGEDPEDHLKIFQAAAKTERWAMPTWCHMFNSILTGNTRVWFDDLSKESIDSYDDLKEAFLENYLQQKNALMIRSKFTISSREMENPRKNSRGGKFKPPPPMTTSVEKRNASKFCEFHREVGHTTDEYMHLKRPIEEMLKAGKPSHLIKELKQSSKKDQVKAAIKRETSGKERPMAILMVQSWQRVSKQKITRTFSPESVISFPPLGEKDGTEGPMIIEAEMGGHFVHRMYVNGGSSLKILYEHCFNRFRPEIGDDKHSTSAWMNFIVVRSPSPYNGIIGRPGVRRIQAVPSTTHRMLKFLVASGTVTLRSSMIIPLECTMVSGPGVQQPVVDQVIEEKIQVAIHPEYMEQTIAIGSTLAEKGRKELCGLLRCNLDIFSWKPADMTGVPRHIGKHRLNIRKGCLPVRQKKKGQTPERNKAIYEEVKKAGRRWHHERSLLSQLAVKPSNGEEA</sequence>
<dbReference type="PANTHER" id="PTHR33223">
    <property type="entry name" value="CCHC-TYPE DOMAIN-CONTAINING PROTEIN"/>
    <property type="match status" value="1"/>
</dbReference>
<evidence type="ECO:0000313" key="2">
    <source>
        <dbReference type="EMBL" id="GEU34436.1"/>
    </source>
</evidence>
<keyword evidence="2" id="KW-0808">Transferase</keyword>
<dbReference type="PANTHER" id="PTHR33223:SF11">
    <property type="entry name" value="ELEMENT PROTEIN, PUTATIVE-RELATED"/>
    <property type="match status" value="1"/>
</dbReference>
<feature type="region of interest" description="Disordered" evidence="1">
    <location>
        <begin position="246"/>
        <end position="272"/>
    </location>
</feature>
<dbReference type="AlphaFoldDB" id="A0A6L2JC36"/>
<reference evidence="2" key="1">
    <citation type="journal article" date="2019" name="Sci. Rep.">
        <title>Draft genome of Tanacetum cinerariifolium, the natural source of mosquito coil.</title>
        <authorList>
            <person name="Yamashiro T."/>
            <person name="Shiraishi A."/>
            <person name="Satake H."/>
            <person name="Nakayama K."/>
        </authorList>
    </citation>
    <scope>NUCLEOTIDE SEQUENCE</scope>
</reference>
<comment type="caution">
    <text evidence="2">The sequence shown here is derived from an EMBL/GenBank/DDBJ whole genome shotgun (WGS) entry which is preliminary data.</text>
</comment>
<keyword evidence="2" id="KW-0695">RNA-directed DNA polymerase</keyword>
<organism evidence="2">
    <name type="scientific">Tanacetum cinerariifolium</name>
    <name type="common">Dalmatian daisy</name>
    <name type="synonym">Chrysanthemum cinerariifolium</name>
    <dbReference type="NCBI Taxonomy" id="118510"/>
    <lineage>
        <taxon>Eukaryota</taxon>
        <taxon>Viridiplantae</taxon>
        <taxon>Streptophyta</taxon>
        <taxon>Embryophyta</taxon>
        <taxon>Tracheophyta</taxon>
        <taxon>Spermatophyta</taxon>
        <taxon>Magnoliopsida</taxon>
        <taxon>eudicotyledons</taxon>
        <taxon>Gunneridae</taxon>
        <taxon>Pentapetalae</taxon>
        <taxon>asterids</taxon>
        <taxon>campanulids</taxon>
        <taxon>Asterales</taxon>
        <taxon>Asteraceae</taxon>
        <taxon>Asteroideae</taxon>
        <taxon>Anthemideae</taxon>
        <taxon>Anthemidinae</taxon>
        <taxon>Tanacetum</taxon>
    </lineage>
</organism>
<evidence type="ECO:0000256" key="1">
    <source>
        <dbReference type="SAM" id="MobiDB-lite"/>
    </source>
</evidence>
<keyword evidence="2" id="KW-0548">Nucleotidyltransferase</keyword>
<protein>
    <submittedName>
        <fullName evidence="2">Reverse transcriptase domain-containing protein</fullName>
    </submittedName>
</protein>
<name>A0A6L2JC36_TANCI</name>
<dbReference type="EMBL" id="BKCJ010000576">
    <property type="protein sequence ID" value="GEU34436.1"/>
    <property type="molecule type" value="Genomic_DNA"/>
</dbReference>
<proteinExistence type="predicted"/>
<dbReference type="GO" id="GO:0003964">
    <property type="term" value="F:RNA-directed DNA polymerase activity"/>
    <property type="evidence" value="ECO:0007669"/>
    <property type="project" value="UniProtKB-KW"/>
</dbReference>
<gene>
    <name evidence="2" type="ORF">Tci_006414</name>
</gene>
<accession>A0A6L2JC36</accession>